<dbReference type="AlphaFoldDB" id="A0A165FA06"/>
<evidence type="ECO:0000256" key="1">
    <source>
        <dbReference type="SAM" id="Phobius"/>
    </source>
</evidence>
<name>A0A165FA06_9APHY</name>
<dbReference type="GeneID" id="63819644"/>
<dbReference type="InParanoid" id="A0A165FA06"/>
<organism evidence="2 3">
    <name type="scientific">Laetiporus sulphureus 93-53</name>
    <dbReference type="NCBI Taxonomy" id="1314785"/>
    <lineage>
        <taxon>Eukaryota</taxon>
        <taxon>Fungi</taxon>
        <taxon>Dikarya</taxon>
        <taxon>Basidiomycota</taxon>
        <taxon>Agaricomycotina</taxon>
        <taxon>Agaricomycetes</taxon>
        <taxon>Polyporales</taxon>
        <taxon>Laetiporus</taxon>
    </lineage>
</organism>
<proteinExistence type="predicted"/>
<accession>A0A165FA06</accession>
<reference evidence="2 3" key="1">
    <citation type="journal article" date="2016" name="Mol. Biol. Evol.">
        <title>Comparative Genomics of Early-Diverging Mushroom-Forming Fungi Provides Insights into the Origins of Lignocellulose Decay Capabilities.</title>
        <authorList>
            <person name="Nagy L.G."/>
            <person name="Riley R."/>
            <person name="Tritt A."/>
            <person name="Adam C."/>
            <person name="Daum C."/>
            <person name="Floudas D."/>
            <person name="Sun H."/>
            <person name="Yadav J.S."/>
            <person name="Pangilinan J."/>
            <person name="Larsson K.H."/>
            <person name="Matsuura K."/>
            <person name="Barry K."/>
            <person name="Labutti K."/>
            <person name="Kuo R."/>
            <person name="Ohm R.A."/>
            <person name="Bhattacharya S.S."/>
            <person name="Shirouzu T."/>
            <person name="Yoshinaga Y."/>
            <person name="Martin F.M."/>
            <person name="Grigoriev I.V."/>
            <person name="Hibbett D.S."/>
        </authorList>
    </citation>
    <scope>NUCLEOTIDE SEQUENCE [LARGE SCALE GENOMIC DNA]</scope>
    <source>
        <strain evidence="2 3">93-53</strain>
    </source>
</reference>
<keyword evidence="1" id="KW-0812">Transmembrane</keyword>
<sequence>MPSRAIDSPTDVSLIAMVRRGTDVVPRLVLAPRHRGPTSPSLVYNQPSLSRILFTSVHDLIYPYIHPLDDPPNDYRSRRIPIIMGTIVSAIVGAIEAVISAIFSIIMIIINAIATVSPHSHSTPSSRASHSSLLHRSSLLSSISSSTSSAATASADARVAQERTELVGDVEAAHHAELPSPTRHCMTVPLIQTDLWYTPQVINTRCFCNCARCTAITNASVTLYISIA</sequence>
<keyword evidence="1" id="KW-1133">Transmembrane helix</keyword>
<gene>
    <name evidence="2" type="ORF">LAESUDRAFT_47599</name>
</gene>
<evidence type="ECO:0000313" key="3">
    <source>
        <dbReference type="Proteomes" id="UP000076871"/>
    </source>
</evidence>
<dbReference type="EMBL" id="KV427614">
    <property type="protein sequence ID" value="KZT08657.1"/>
    <property type="molecule type" value="Genomic_DNA"/>
</dbReference>
<dbReference type="Proteomes" id="UP000076871">
    <property type="component" value="Unassembled WGS sequence"/>
</dbReference>
<dbReference type="RefSeq" id="XP_040766397.1">
    <property type="nucleotide sequence ID" value="XM_040902613.1"/>
</dbReference>
<protein>
    <submittedName>
        <fullName evidence="2">Uncharacterized protein</fullName>
    </submittedName>
</protein>
<feature type="transmembrane region" description="Helical" evidence="1">
    <location>
        <begin position="82"/>
        <end position="110"/>
    </location>
</feature>
<evidence type="ECO:0000313" key="2">
    <source>
        <dbReference type="EMBL" id="KZT08657.1"/>
    </source>
</evidence>
<keyword evidence="1" id="KW-0472">Membrane</keyword>
<keyword evidence="3" id="KW-1185">Reference proteome</keyword>